<name>A0AA36G592_9BILA</name>
<accession>A0AA36G592</accession>
<keyword evidence="1" id="KW-0175">Coiled coil</keyword>
<feature type="non-terminal residue" evidence="2">
    <location>
        <position position="1"/>
    </location>
</feature>
<dbReference type="Proteomes" id="UP001177023">
    <property type="component" value="Unassembled WGS sequence"/>
</dbReference>
<evidence type="ECO:0008006" key="4">
    <source>
        <dbReference type="Google" id="ProtNLM"/>
    </source>
</evidence>
<evidence type="ECO:0000256" key="1">
    <source>
        <dbReference type="SAM" id="Coils"/>
    </source>
</evidence>
<evidence type="ECO:0000313" key="2">
    <source>
        <dbReference type="EMBL" id="CAJ0576284.1"/>
    </source>
</evidence>
<reference evidence="2" key="1">
    <citation type="submission" date="2023-06" db="EMBL/GenBank/DDBJ databases">
        <authorList>
            <person name="Delattre M."/>
        </authorList>
    </citation>
    <scope>NUCLEOTIDE SEQUENCE</scope>
    <source>
        <strain evidence="2">AF72</strain>
    </source>
</reference>
<evidence type="ECO:0000313" key="3">
    <source>
        <dbReference type="Proteomes" id="UP001177023"/>
    </source>
</evidence>
<sequence length="510" mass="58542">MPEVCGHHPCTPCYQRFNRIETAADWGKYAVCGFCNEPSYKSKDTTDNNTNLTKQWEKQFFAYQLKQRKSMAAEISQLKQLLELKQVRDGMARVEAVDFQVALSKKWQRERDNMRDLIDQLQQQLEEARAEARELALQNANLEQQACNRTKIVIDQIPTSYSLDQVVTTFLESGKNLIFWENSPDMLLRMSGTDSQCCIAYLDNLAAAERIAKTWNGMVLEGRAVQANYSALGQRPSEMSTSSAKPNEAIMRSEAASGDVTAESSDLQTLCHLFNSLKEQGTDFRSVLCVWWLPQRLAFWNIDAYFASIVQLLECVTVDLNTQSVSMIRHEQLRTPHGWILFLFRLGQKSPERIAGLIRGIKVDGCSLNCDTFWSGQSLPALVKSFRDDWFEIPRTEQVRDLIAKARNIAFRHGPILCVWWFTEAFHRKRLDVLLAGARHWLLCENGFPKFEQLDTDEGTILFLFLTKNPQLKKVKKFITQIEAGGKHLTCEPYQKSSYIKDFIAKKYNL</sequence>
<dbReference type="AlphaFoldDB" id="A0AA36G592"/>
<keyword evidence="3" id="KW-1185">Reference proteome</keyword>
<proteinExistence type="predicted"/>
<protein>
    <recommendedName>
        <fullName evidence="4">RRM domain-containing protein</fullName>
    </recommendedName>
</protein>
<gene>
    <name evidence="2" type="ORF">MSPICULIGERA_LOCUS14579</name>
</gene>
<dbReference type="EMBL" id="CATQJA010002643">
    <property type="protein sequence ID" value="CAJ0576284.1"/>
    <property type="molecule type" value="Genomic_DNA"/>
</dbReference>
<organism evidence="2 3">
    <name type="scientific">Mesorhabditis spiculigera</name>
    <dbReference type="NCBI Taxonomy" id="96644"/>
    <lineage>
        <taxon>Eukaryota</taxon>
        <taxon>Metazoa</taxon>
        <taxon>Ecdysozoa</taxon>
        <taxon>Nematoda</taxon>
        <taxon>Chromadorea</taxon>
        <taxon>Rhabditida</taxon>
        <taxon>Rhabditina</taxon>
        <taxon>Rhabditomorpha</taxon>
        <taxon>Rhabditoidea</taxon>
        <taxon>Rhabditidae</taxon>
        <taxon>Mesorhabditinae</taxon>
        <taxon>Mesorhabditis</taxon>
    </lineage>
</organism>
<comment type="caution">
    <text evidence="2">The sequence shown here is derived from an EMBL/GenBank/DDBJ whole genome shotgun (WGS) entry which is preliminary data.</text>
</comment>
<feature type="coiled-coil region" evidence="1">
    <location>
        <begin position="104"/>
        <end position="145"/>
    </location>
</feature>